<protein>
    <submittedName>
        <fullName evidence="1">Uncharacterized protein</fullName>
    </submittedName>
</protein>
<name>A0A5J4KXL8_9ZZZZ</name>
<proteinExistence type="predicted"/>
<accession>A0A5J4KXL8</accession>
<dbReference type="AlphaFoldDB" id="A0A5J4KXL8"/>
<evidence type="ECO:0000313" key="1">
    <source>
        <dbReference type="EMBL" id="GER94338.1"/>
    </source>
</evidence>
<reference evidence="1" key="1">
    <citation type="submission" date="2019-10" db="EMBL/GenBank/DDBJ databases">
        <title>Metagenomic sequencing of thiosulfate-disproportionating enrichment culture.</title>
        <authorList>
            <person name="Umezawa K."/>
            <person name="Kojima H."/>
            <person name="Fukui M."/>
        </authorList>
    </citation>
    <scope>NUCLEOTIDE SEQUENCE</scope>
    <source>
        <strain evidence="1">45J</strain>
    </source>
</reference>
<dbReference type="EMBL" id="BLAB01000001">
    <property type="protein sequence ID" value="GER94338.1"/>
    <property type="molecule type" value="Genomic_DNA"/>
</dbReference>
<comment type="caution">
    <text evidence="1">The sequence shown here is derived from an EMBL/GenBank/DDBJ whole genome shotgun (WGS) entry which is preliminary data.</text>
</comment>
<gene>
    <name evidence="1" type="ORF">A45J_2099</name>
</gene>
<organism evidence="1">
    <name type="scientific">hot springs metagenome</name>
    <dbReference type="NCBI Taxonomy" id="433727"/>
    <lineage>
        <taxon>unclassified sequences</taxon>
        <taxon>metagenomes</taxon>
        <taxon>ecological metagenomes</taxon>
    </lineage>
</organism>
<sequence length="47" mass="5414">MIFLRKYTQTLYLFETVLAEVVVQNYILALDSLQREGIEKALKSAGH</sequence>